<dbReference type="GeneID" id="28816050"/>
<sequence>MTSPFPLSSSAPGEGRLVVQLLPHSVSALSTITFQYPLKLISPSPSAAQKSVLVFLLTYGGGLVGGDQVNLTIDVKQKARLSIVTQGHTKIFKSPTRQVITRQSLHVTIQDGAAVCLLPDPVQPFEGSVYEQSQKFYVTEGGSLCLLDWVSAGRTARGEDWDLRAWSGRNEVWSAPQSKCKARLLLRDNVILERESLDSSIQDLRKKMNGMGIFGTLVLRGPLVETLAAFFMSEFAALPRIGARDFRSQDRKQKDDQIGISREEAWRYSRLNQEKEDGVLWSAAKVRGCIVVKFGARTVEGGRNWIGSMLKEDGSILSNFGEDAAMCVR</sequence>
<dbReference type="EMBL" id="KQ947430">
    <property type="protein sequence ID" value="KUJ09958.1"/>
    <property type="molecule type" value="Genomic_DNA"/>
</dbReference>
<evidence type="ECO:0000313" key="3">
    <source>
        <dbReference type="EMBL" id="KUJ09958.1"/>
    </source>
</evidence>
<dbReference type="PANTHER" id="PTHR33643:SF1">
    <property type="entry name" value="UREASE ACCESSORY PROTEIN D"/>
    <property type="match status" value="1"/>
</dbReference>
<dbReference type="InParanoid" id="A0A132BC63"/>
<dbReference type="PANTHER" id="PTHR33643">
    <property type="entry name" value="UREASE ACCESSORY PROTEIN D"/>
    <property type="match status" value="1"/>
</dbReference>
<dbReference type="RefSeq" id="XP_018064313.1">
    <property type="nucleotide sequence ID" value="XM_018206324.1"/>
</dbReference>
<reference evidence="3 4" key="1">
    <citation type="submission" date="2015-10" db="EMBL/GenBank/DDBJ databases">
        <title>Full genome of DAOMC 229536 Phialocephala scopiformis, a fungal endophyte of spruce producing the potent anti-insectan compound rugulosin.</title>
        <authorList>
            <consortium name="DOE Joint Genome Institute"/>
            <person name="Walker A.K."/>
            <person name="Frasz S.L."/>
            <person name="Seifert K.A."/>
            <person name="Miller J.D."/>
            <person name="Mondo S.J."/>
            <person name="Labutti K."/>
            <person name="Lipzen A."/>
            <person name="Dockter R."/>
            <person name="Kennedy M."/>
            <person name="Grigoriev I.V."/>
            <person name="Spatafora J.W."/>
        </authorList>
    </citation>
    <scope>NUCLEOTIDE SEQUENCE [LARGE SCALE GENOMIC DNA]</scope>
    <source>
        <strain evidence="3 4">CBS 120377</strain>
    </source>
</reference>
<protein>
    <submittedName>
        <fullName evidence="3">Urease accessory protein-like protein UreD</fullName>
    </submittedName>
</protein>
<dbReference type="Pfam" id="PF01774">
    <property type="entry name" value="UreD"/>
    <property type="match status" value="1"/>
</dbReference>
<keyword evidence="2" id="KW-0143">Chaperone</keyword>
<evidence type="ECO:0000313" key="4">
    <source>
        <dbReference type="Proteomes" id="UP000070700"/>
    </source>
</evidence>
<keyword evidence="4" id="KW-1185">Reference proteome</keyword>
<dbReference type="AlphaFoldDB" id="A0A132BC63"/>
<proteinExistence type="inferred from homology"/>
<dbReference type="Proteomes" id="UP000070700">
    <property type="component" value="Unassembled WGS sequence"/>
</dbReference>
<dbReference type="InterPro" id="IPR002669">
    <property type="entry name" value="UreD"/>
</dbReference>
<comment type="similarity">
    <text evidence="1">Belongs to the UreD family.</text>
</comment>
<evidence type="ECO:0000256" key="2">
    <source>
        <dbReference type="ARBA" id="ARBA00023186"/>
    </source>
</evidence>
<evidence type="ECO:0000256" key="1">
    <source>
        <dbReference type="ARBA" id="ARBA00007177"/>
    </source>
</evidence>
<dbReference type="OrthoDB" id="5550464at2759"/>
<accession>A0A132BC63</accession>
<gene>
    <name evidence="3" type="ORF">LY89DRAFT_267133</name>
</gene>
<organism evidence="3 4">
    <name type="scientific">Mollisia scopiformis</name>
    <name type="common">Conifer needle endophyte fungus</name>
    <name type="synonym">Phialocephala scopiformis</name>
    <dbReference type="NCBI Taxonomy" id="149040"/>
    <lineage>
        <taxon>Eukaryota</taxon>
        <taxon>Fungi</taxon>
        <taxon>Dikarya</taxon>
        <taxon>Ascomycota</taxon>
        <taxon>Pezizomycotina</taxon>
        <taxon>Leotiomycetes</taxon>
        <taxon>Helotiales</taxon>
        <taxon>Mollisiaceae</taxon>
        <taxon>Mollisia</taxon>
    </lineage>
</organism>
<dbReference type="KEGG" id="psco:LY89DRAFT_267133"/>
<dbReference type="STRING" id="149040.A0A132BC63"/>
<dbReference type="HAMAP" id="MF_01384">
    <property type="entry name" value="UreD"/>
    <property type="match status" value="1"/>
</dbReference>
<name>A0A132BC63_MOLSC</name>
<dbReference type="GO" id="GO:0016151">
    <property type="term" value="F:nickel cation binding"/>
    <property type="evidence" value="ECO:0007669"/>
    <property type="project" value="InterPro"/>
</dbReference>